<keyword evidence="4 6" id="KW-1133">Transmembrane helix</keyword>
<dbReference type="KEGG" id="kro:BVG79_01039"/>
<keyword evidence="5 6" id="KW-0472">Membrane</keyword>
<feature type="transmembrane region" description="Helical" evidence="6">
    <location>
        <begin position="174"/>
        <end position="191"/>
    </location>
</feature>
<evidence type="ECO:0000256" key="2">
    <source>
        <dbReference type="ARBA" id="ARBA00022475"/>
    </source>
</evidence>
<keyword evidence="3 6" id="KW-0812">Transmembrane</keyword>
<feature type="transmembrane region" description="Helical" evidence="6">
    <location>
        <begin position="146"/>
        <end position="168"/>
    </location>
</feature>
<dbReference type="InterPro" id="IPR003740">
    <property type="entry name" value="YitT"/>
</dbReference>
<feature type="transmembrane region" description="Helical" evidence="6">
    <location>
        <begin position="83"/>
        <end position="102"/>
    </location>
</feature>
<keyword evidence="2" id="KW-1003">Cell membrane</keyword>
<sequence length="200" mass="21457">MPHMRQYTLIEDFQGLTIGSIATAAGMFLLRSAGLITGGTAGLALLVSYLSSWSFGAVFFWVNVPFYIFAIFKKGWVFTIKGFVSVTAVSLMVTFAQPYISITAINPLLAAVVFGIVAGLGILGLFRHGSSIGGTSMIGLVIQEKWGIQAGWVQMAIDGVLFGVALFLLPVPQVIYSFIGTAILSLVLALNHRKDWYIAG</sequence>
<evidence type="ECO:0000256" key="5">
    <source>
        <dbReference type="ARBA" id="ARBA00023136"/>
    </source>
</evidence>
<dbReference type="AlphaFoldDB" id="A0A1W6NYR2"/>
<organism evidence="7 8">
    <name type="scientific">Ketogulonicigenium robustum</name>
    <dbReference type="NCBI Taxonomy" id="92947"/>
    <lineage>
        <taxon>Bacteria</taxon>
        <taxon>Pseudomonadati</taxon>
        <taxon>Pseudomonadota</taxon>
        <taxon>Alphaproteobacteria</taxon>
        <taxon>Rhodobacterales</taxon>
        <taxon>Roseobacteraceae</taxon>
        <taxon>Ketogulonicigenium</taxon>
    </lineage>
</organism>
<evidence type="ECO:0008006" key="9">
    <source>
        <dbReference type="Google" id="ProtNLM"/>
    </source>
</evidence>
<feature type="transmembrane region" description="Helical" evidence="6">
    <location>
        <begin position="108"/>
        <end position="126"/>
    </location>
</feature>
<dbReference type="PANTHER" id="PTHR33545">
    <property type="entry name" value="UPF0750 MEMBRANE PROTEIN YITT-RELATED"/>
    <property type="match status" value="1"/>
</dbReference>
<evidence type="ECO:0000256" key="6">
    <source>
        <dbReference type="SAM" id="Phobius"/>
    </source>
</evidence>
<feature type="transmembrane region" description="Helical" evidence="6">
    <location>
        <begin position="21"/>
        <end position="47"/>
    </location>
</feature>
<dbReference type="PANTHER" id="PTHR33545:SF5">
    <property type="entry name" value="UPF0750 MEMBRANE PROTEIN YITT"/>
    <property type="match status" value="1"/>
</dbReference>
<evidence type="ECO:0000256" key="3">
    <source>
        <dbReference type="ARBA" id="ARBA00022692"/>
    </source>
</evidence>
<evidence type="ECO:0000256" key="1">
    <source>
        <dbReference type="ARBA" id="ARBA00004651"/>
    </source>
</evidence>
<dbReference type="STRING" id="92947.BVG79_01039"/>
<keyword evidence="8" id="KW-1185">Reference proteome</keyword>
<dbReference type="Pfam" id="PF02588">
    <property type="entry name" value="YitT_membrane"/>
    <property type="match status" value="1"/>
</dbReference>
<evidence type="ECO:0000313" key="8">
    <source>
        <dbReference type="Proteomes" id="UP000242447"/>
    </source>
</evidence>
<name>A0A1W6NYR2_9RHOB</name>
<protein>
    <recommendedName>
        <fullName evidence="9">YitT family protein</fullName>
    </recommendedName>
</protein>
<dbReference type="InterPro" id="IPR051461">
    <property type="entry name" value="UPF0750_membrane"/>
</dbReference>
<dbReference type="EMBL" id="CP019937">
    <property type="protein sequence ID" value="ARO14385.1"/>
    <property type="molecule type" value="Genomic_DNA"/>
</dbReference>
<dbReference type="Proteomes" id="UP000242447">
    <property type="component" value="Chromosome"/>
</dbReference>
<comment type="subcellular location">
    <subcellularLocation>
        <location evidence="1">Cell membrane</location>
        <topology evidence="1">Multi-pass membrane protein</topology>
    </subcellularLocation>
</comment>
<proteinExistence type="predicted"/>
<feature type="transmembrane region" description="Helical" evidence="6">
    <location>
        <begin position="53"/>
        <end position="71"/>
    </location>
</feature>
<gene>
    <name evidence="7" type="ORF">BVG79_01039</name>
</gene>
<dbReference type="GO" id="GO:0005886">
    <property type="term" value="C:plasma membrane"/>
    <property type="evidence" value="ECO:0007669"/>
    <property type="project" value="UniProtKB-SubCell"/>
</dbReference>
<evidence type="ECO:0000256" key="4">
    <source>
        <dbReference type="ARBA" id="ARBA00022989"/>
    </source>
</evidence>
<reference evidence="7 8" key="1">
    <citation type="submission" date="2017-02" db="EMBL/GenBank/DDBJ databases">
        <title>Ketogulonicigenium robustum SPU B003 Genome sequencing and assembly.</title>
        <authorList>
            <person name="Li Y."/>
            <person name="Liu L."/>
            <person name="Wang C."/>
            <person name="Zhang M."/>
            <person name="Zhang T."/>
            <person name="Zhang Y."/>
        </authorList>
    </citation>
    <scope>NUCLEOTIDE SEQUENCE [LARGE SCALE GENOMIC DNA]</scope>
    <source>
        <strain evidence="7 8">SPU_B003</strain>
    </source>
</reference>
<evidence type="ECO:0000313" key="7">
    <source>
        <dbReference type="EMBL" id="ARO14385.1"/>
    </source>
</evidence>
<accession>A0A1W6NYR2</accession>